<dbReference type="InterPro" id="IPR002575">
    <property type="entry name" value="Aminoglycoside_PTrfase"/>
</dbReference>
<dbReference type="Pfam" id="PF01636">
    <property type="entry name" value="APH"/>
    <property type="match status" value="1"/>
</dbReference>
<feature type="domain" description="Aminoglycoside phosphotransferase" evidence="1">
    <location>
        <begin position="120"/>
        <end position="293"/>
    </location>
</feature>
<evidence type="ECO:0000259" key="1">
    <source>
        <dbReference type="Pfam" id="PF01636"/>
    </source>
</evidence>
<dbReference type="InterPro" id="IPR011009">
    <property type="entry name" value="Kinase-like_dom_sf"/>
</dbReference>
<dbReference type="Gene3D" id="3.90.1200.10">
    <property type="match status" value="1"/>
</dbReference>
<proteinExistence type="predicted"/>
<protein>
    <recommendedName>
        <fullName evidence="1">Aminoglycoside phosphotransferase domain-containing protein</fullName>
    </recommendedName>
</protein>
<dbReference type="EMBL" id="LJCR01000404">
    <property type="protein sequence ID" value="KPV52872.1"/>
    <property type="molecule type" value="Genomic_DNA"/>
</dbReference>
<gene>
    <name evidence="2" type="ORF">SE17_12885</name>
</gene>
<keyword evidence="3" id="KW-1185">Reference proteome</keyword>
<dbReference type="PANTHER" id="PTHR21310">
    <property type="entry name" value="AMINOGLYCOSIDE PHOSPHOTRANSFERASE-RELATED-RELATED"/>
    <property type="match status" value="1"/>
</dbReference>
<accession>A0A0P9FID7</accession>
<dbReference type="AlphaFoldDB" id="A0A0P9FID7"/>
<comment type="caution">
    <text evidence="2">The sequence shown here is derived from an EMBL/GenBank/DDBJ whole genome shotgun (WGS) entry which is preliminary data.</text>
</comment>
<evidence type="ECO:0000313" key="3">
    <source>
        <dbReference type="Proteomes" id="UP000050509"/>
    </source>
</evidence>
<name>A0A0P9FID7_9CHLR</name>
<dbReference type="Proteomes" id="UP000050509">
    <property type="component" value="Unassembled WGS sequence"/>
</dbReference>
<reference evidence="2 3" key="1">
    <citation type="submission" date="2015-09" db="EMBL/GenBank/DDBJ databases">
        <title>Draft genome sequence of Kouleothrix aurantiaca JCM 19913.</title>
        <authorList>
            <person name="Hemp J."/>
        </authorList>
    </citation>
    <scope>NUCLEOTIDE SEQUENCE [LARGE SCALE GENOMIC DNA]</scope>
    <source>
        <strain evidence="2 3">COM-B</strain>
    </source>
</reference>
<sequence>MTLRALRNVQFQHLLKRVQRPWSRLLERRTLERADTLAGRLLGELQRTGQGEWASGAPRVTSSLLTRSDVVVMMVSDGQHAAPNQVLKLPLSPDAISSTDRHRQVVTTLHSMPMLQNFVSLVPRALAWGEFEGQNYYLETALGGVAANDLVRRKAEPDSFKADAVRAIRRLHTGSAQRRVVGSEGFARLAGDDFAVLYQHSAGWPAADTMRDALQSLEAFLRRKFIGLDLPFGWTHGDYWPGNIMVHSGGGVSGVIDWDRAVPNQLPLLDILHMLAYVHKMQQRVELGEALVEYMLPAAFDGQERLLIDESLEQYGLPGDTEFWRAAVVLYWLRFAAANLARYQRLQNDSFWLEKNIFTVLKRGIV</sequence>
<evidence type="ECO:0000313" key="2">
    <source>
        <dbReference type="EMBL" id="KPV52872.1"/>
    </source>
</evidence>
<dbReference type="InterPro" id="IPR051678">
    <property type="entry name" value="AGP_Transferase"/>
</dbReference>
<dbReference type="SUPFAM" id="SSF56112">
    <property type="entry name" value="Protein kinase-like (PK-like)"/>
    <property type="match status" value="1"/>
</dbReference>
<organism evidence="2 3">
    <name type="scientific">Kouleothrix aurantiaca</name>
    <dbReference type="NCBI Taxonomy" id="186479"/>
    <lineage>
        <taxon>Bacteria</taxon>
        <taxon>Bacillati</taxon>
        <taxon>Chloroflexota</taxon>
        <taxon>Chloroflexia</taxon>
        <taxon>Chloroflexales</taxon>
        <taxon>Roseiflexineae</taxon>
        <taxon>Roseiflexaceae</taxon>
        <taxon>Kouleothrix</taxon>
    </lineage>
</organism>